<dbReference type="Proteomes" id="UP000008827">
    <property type="component" value="Chromosome 18"/>
</dbReference>
<name>A0A0R0EZ53_SOYBN</name>
<protein>
    <submittedName>
        <fullName evidence="1 2">Uncharacterized protein</fullName>
    </submittedName>
</protein>
<proteinExistence type="predicted"/>
<dbReference type="EnsemblPlants" id="KRG99005">
    <property type="protein sequence ID" value="KRG99005"/>
    <property type="gene ID" value="GLYMA_18G113500"/>
</dbReference>
<reference evidence="1 2" key="1">
    <citation type="journal article" date="2010" name="Nature">
        <title>Genome sequence of the palaeopolyploid soybean.</title>
        <authorList>
            <person name="Schmutz J."/>
            <person name="Cannon S.B."/>
            <person name="Schlueter J."/>
            <person name="Ma J."/>
            <person name="Mitros T."/>
            <person name="Nelson W."/>
            <person name="Hyten D.L."/>
            <person name="Song Q."/>
            <person name="Thelen J.J."/>
            <person name="Cheng J."/>
            <person name="Xu D."/>
            <person name="Hellsten U."/>
            <person name="May G.D."/>
            <person name="Yu Y."/>
            <person name="Sakurai T."/>
            <person name="Umezawa T."/>
            <person name="Bhattacharyya M.K."/>
            <person name="Sandhu D."/>
            <person name="Valliyodan B."/>
            <person name="Lindquist E."/>
            <person name="Peto M."/>
            <person name="Grant D."/>
            <person name="Shu S."/>
            <person name="Goodstein D."/>
            <person name="Barry K."/>
            <person name="Futrell-Griggs M."/>
            <person name="Abernathy B."/>
            <person name="Du J."/>
            <person name="Tian Z."/>
            <person name="Zhu L."/>
            <person name="Gill N."/>
            <person name="Joshi T."/>
            <person name="Libault M."/>
            <person name="Sethuraman A."/>
            <person name="Zhang X.-C."/>
            <person name="Shinozaki K."/>
            <person name="Nguyen H.T."/>
            <person name="Wing R.A."/>
            <person name="Cregan P."/>
            <person name="Specht J."/>
            <person name="Grimwood J."/>
            <person name="Rokhsar D."/>
            <person name="Stacey G."/>
            <person name="Shoemaker R.C."/>
            <person name="Jackson S.A."/>
        </authorList>
    </citation>
    <scope>NUCLEOTIDE SEQUENCE</scope>
    <source>
        <strain evidence="2">cv. Williams 82</strain>
        <tissue evidence="1">Callus</tissue>
    </source>
</reference>
<evidence type="ECO:0000313" key="2">
    <source>
        <dbReference type="EnsemblPlants" id="KRG99005"/>
    </source>
</evidence>
<reference evidence="1" key="3">
    <citation type="submission" date="2018-07" db="EMBL/GenBank/DDBJ databases">
        <title>WGS assembly of Glycine max.</title>
        <authorList>
            <person name="Schmutz J."/>
            <person name="Cannon S."/>
            <person name="Schlueter J."/>
            <person name="Ma J."/>
            <person name="Mitros T."/>
            <person name="Nelson W."/>
            <person name="Hyten D."/>
            <person name="Song Q."/>
            <person name="Thelen J."/>
            <person name="Cheng J."/>
            <person name="Xu D."/>
            <person name="Hellsten U."/>
            <person name="May G."/>
            <person name="Yu Y."/>
            <person name="Sakurai T."/>
            <person name="Umezawa T."/>
            <person name="Bhattacharyya M."/>
            <person name="Sandhu D."/>
            <person name="Valliyodan B."/>
            <person name="Lindquist E."/>
            <person name="Peto M."/>
            <person name="Grant D."/>
            <person name="Shu S."/>
            <person name="Goodstein D."/>
            <person name="Barry K."/>
            <person name="Futrell-Griggs M."/>
            <person name="Abernathy B."/>
            <person name="Du J."/>
            <person name="Tian Z."/>
            <person name="Zhu L."/>
            <person name="Gill N."/>
            <person name="Joshi T."/>
            <person name="Libault M."/>
            <person name="Sethuraman A."/>
            <person name="Zhang X."/>
            <person name="Shinozaki K."/>
            <person name="Nguyen H."/>
            <person name="Wing R."/>
            <person name="Cregan P."/>
            <person name="Specht J."/>
            <person name="Grimwood J."/>
            <person name="Rokhsar D."/>
            <person name="Stacey G."/>
            <person name="Shoemaker R."/>
            <person name="Jackson S."/>
        </authorList>
    </citation>
    <scope>NUCLEOTIDE SEQUENCE</scope>
    <source>
        <tissue evidence="1">Callus</tissue>
    </source>
</reference>
<dbReference type="AlphaFoldDB" id="A0A0R0EZ53"/>
<gene>
    <name evidence="1" type="ORF">GLYMA_18G113500</name>
</gene>
<reference evidence="2" key="2">
    <citation type="submission" date="2018-02" db="UniProtKB">
        <authorList>
            <consortium name="EnsemblPlants"/>
        </authorList>
    </citation>
    <scope>IDENTIFICATION</scope>
    <source>
        <strain evidence="2">Williams 82</strain>
    </source>
</reference>
<dbReference type="EMBL" id="CM000851">
    <property type="protein sequence ID" value="KRG99005.1"/>
    <property type="molecule type" value="Genomic_DNA"/>
</dbReference>
<dbReference type="Gramene" id="KRG99005">
    <property type="protein sequence ID" value="KRG99005"/>
    <property type="gene ID" value="GLYMA_18G113500"/>
</dbReference>
<keyword evidence="3" id="KW-1185">Reference proteome</keyword>
<dbReference type="InParanoid" id="A0A0R0EZ53"/>
<organism evidence="1">
    <name type="scientific">Glycine max</name>
    <name type="common">Soybean</name>
    <name type="synonym">Glycine hispida</name>
    <dbReference type="NCBI Taxonomy" id="3847"/>
    <lineage>
        <taxon>Eukaryota</taxon>
        <taxon>Viridiplantae</taxon>
        <taxon>Streptophyta</taxon>
        <taxon>Embryophyta</taxon>
        <taxon>Tracheophyta</taxon>
        <taxon>Spermatophyta</taxon>
        <taxon>Magnoliopsida</taxon>
        <taxon>eudicotyledons</taxon>
        <taxon>Gunneridae</taxon>
        <taxon>Pentapetalae</taxon>
        <taxon>rosids</taxon>
        <taxon>fabids</taxon>
        <taxon>Fabales</taxon>
        <taxon>Fabaceae</taxon>
        <taxon>Papilionoideae</taxon>
        <taxon>50 kb inversion clade</taxon>
        <taxon>NPAAA clade</taxon>
        <taxon>indigoferoid/millettioid clade</taxon>
        <taxon>Phaseoleae</taxon>
        <taxon>Glycine</taxon>
        <taxon>Glycine subgen. Soja</taxon>
    </lineage>
</organism>
<evidence type="ECO:0000313" key="1">
    <source>
        <dbReference type="EMBL" id="KRG99005.1"/>
    </source>
</evidence>
<sequence length="35" mass="4195">MHVYINPNASQPIKEHANKLSYQVCHKDIDYFYLN</sequence>
<evidence type="ECO:0000313" key="3">
    <source>
        <dbReference type="Proteomes" id="UP000008827"/>
    </source>
</evidence>
<accession>A0A0R0EZ53</accession>